<dbReference type="RefSeq" id="WP_317043203.1">
    <property type="nucleotide sequence ID" value="NZ_FQVE01000003.1"/>
</dbReference>
<dbReference type="SUPFAM" id="SSF55729">
    <property type="entry name" value="Acyl-CoA N-acyltransferases (Nat)"/>
    <property type="match status" value="1"/>
</dbReference>
<dbReference type="EMBL" id="FQVE01000003">
    <property type="protein sequence ID" value="SHF79764.1"/>
    <property type="molecule type" value="Genomic_DNA"/>
</dbReference>
<feature type="domain" description="N-acetyltransferase" evidence="1">
    <location>
        <begin position="15"/>
        <end position="173"/>
    </location>
</feature>
<sequence>MMNFNIQPTLENENIALVPLEKDDFETLYTLASDPKIWEQHPSKNRWRKDEFTKFFEGALVSKGAFKIVDKRTNTIIGSTRFYDYNGEKDIIFIGYTFFSRACWGTGINTSVKTMMMDYILQYVSKVGFHVGKYNIRSQIAVGRIGGEKTAEQEIAYYEEQPQINYIYEITKDKWEAMKLTT</sequence>
<accession>A0A1M5EKU8</accession>
<gene>
    <name evidence="2" type="ORF">SAMN02787073_2949</name>
</gene>
<dbReference type="Gene3D" id="3.40.630.30">
    <property type="match status" value="1"/>
</dbReference>
<organism evidence="2 3">
    <name type="scientific">Chryseobacterium vrystaatense</name>
    <dbReference type="NCBI Taxonomy" id="307480"/>
    <lineage>
        <taxon>Bacteria</taxon>
        <taxon>Pseudomonadati</taxon>
        <taxon>Bacteroidota</taxon>
        <taxon>Flavobacteriia</taxon>
        <taxon>Flavobacteriales</taxon>
        <taxon>Weeksellaceae</taxon>
        <taxon>Chryseobacterium group</taxon>
        <taxon>Chryseobacterium</taxon>
    </lineage>
</organism>
<evidence type="ECO:0000313" key="3">
    <source>
        <dbReference type="Proteomes" id="UP000184108"/>
    </source>
</evidence>
<dbReference type="Pfam" id="PF13302">
    <property type="entry name" value="Acetyltransf_3"/>
    <property type="match status" value="1"/>
</dbReference>
<dbReference type="PROSITE" id="PS51186">
    <property type="entry name" value="GNAT"/>
    <property type="match status" value="1"/>
</dbReference>
<dbReference type="InterPro" id="IPR016181">
    <property type="entry name" value="Acyl_CoA_acyltransferase"/>
</dbReference>
<dbReference type="PANTHER" id="PTHR43610">
    <property type="entry name" value="BLL6696 PROTEIN"/>
    <property type="match status" value="1"/>
</dbReference>
<proteinExistence type="predicted"/>
<dbReference type="InterPro" id="IPR000182">
    <property type="entry name" value="GNAT_dom"/>
</dbReference>
<protein>
    <submittedName>
        <fullName evidence="2">Protein N-acetyltransferase, RimJ/RimL family</fullName>
    </submittedName>
</protein>
<evidence type="ECO:0000259" key="1">
    <source>
        <dbReference type="PROSITE" id="PS51186"/>
    </source>
</evidence>
<dbReference type="Proteomes" id="UP000184108">
    <property type="component" value="Unassembled WGS sequence"/>
</dbReference>
<evidence type="ECO:0000313" key="2">
    <source>
        <dbReference type="EMBL" id="SHF79764.1"/>
    </source>
</evidence>
<dbReference type="AlphaFoldDB" id="A0A1M5EKU8"/>
<name>A0A1M5EKU8_9FLAO</name>
<reference evidence="3" key="1">
    <citation type="submission" date="2016-11" db="EMBL/GenBank/DDBJ databases">
        <authorList>
            <person name="Varghese N."/>
            <person name="Submissions S."/>
        </authorList>
    </citation>
    <scope>NUCLEOTIDE SEQUENCE [LARGE SCALE GENOMIC DNA]</scope>
    <source>
        <strain evidence="3">YR203</strain>
    </source>
</reference>
<keyword evidence="2" id="KW-0808">Transferase</keyword>
<dbReference type="PANTHER" id="PTHR43610:SF1">
    <property type="entry name" value="N-ACETYLTRANSFERASE DOMAIN-CONTAINING PROTEIN"/>
    <property type="match status" value="1"/>
</dbReference>
<dbReference type="GO" id="GO:0016747">
    <property type="term" value="F:acyltransferase activity, transferring groups other than amino-acyl groups"/>
    <property type="evidence" value="ECO:0007669"/>
    <property type="project" value="InterPro"/>
</dbReference>